<dbReference type="AlphaFoldDB" id="A0A4C2A9V0"/>
<evidence type="ECO:0000313" key="3">
    <source>
        <dbReference type="Proteomes" id="UP000299102"/>
    </source>
</evidence>
<feature type="compositionally biased region" description="Polar residues" evidence="1">
    <location>
        <begin position="135"/>
        <end position="144"/>
    </location>
</feature>
<keyword evidence="3" id="KW-1185">Reference proteome</keyword>
<protein>
    <submittedName>
        <fullName evidence="2">Uncharacterized protein</fullName>
    </submittedName>
</protein>
<comment type="caution">
    <text evidence="2">The sequence shown here is derived from an EMBL/GenBank/DDBJ whole genome shotgun (WGS) entry which is preliminary data.</text>
</comment>
<evidence type="ECO:0000313" key="2">
    <source>
        <dbReference type="EMBL" id="GBP96890.1"/>
    </source>
</evidence>
<gene>
    <name evidence="2" type="ORF">EVAR_84143_1</name>
</gene>
<feature type="region of interest" description="Disordered" evidence="1">
    <location>
        <begin position="122"/>
        <end position="144"/>
    </location>
</feature>
<proteinExistence type="predicted"/>
<organism evidence="2 3">
    <name type="scientific">Eumeta variegata</name>
    <name type="common">Bagworm moth</name>
    <name type="synonym">Eumeta japonica</name>
    <dbReference type="NCBI Taxonomy" id="151549"/>
    <lineage>
        <taxon>Eukaryota</taxon>
        <taxon>Metazoa</taxon>
        <taxon>Ecdysozoa</taxon>
        <taxon>Arthropoda</taxon>
        <taxon>Hexapoda</taxon>
        <taxon>Insecta</taxon>
        <taxon>Pterygota</taxon>
        <taxon>Neoptera</taxon>
        <taxon>Endopterygota</taxon>
        <taxon>Lepidoptera</taxon>
        <taxon>Glossata</taxon>
        <taxon>Ditrysia</taxon>
        <taxon>Tineoidea</taxon>
        <taxon>Psychidae</taxon>
        <taxon>Oiketicinae</taxon>
        <taxon>Eumeta</taxon>
    </lineage>
</organism>
<reference evidence="2 3" key="1">
    <citation type="journal article" date="2019" name="Commun. Biol.">
        <title>The bagworm genome reveals a unique fibroin gene that provides high tensile strength.</title>
        <authorList>
            <person name="Kono N."/>
            <person name="Nakamura H."/>
            <person name="Ohtoshi R."/>
            <person name="Tomita M."/>
            <person name="Numata K."/>
            <person name="Arakawa K."/>
        </authorList>
    </citation>
    <scope>NUCLEOTIDE SEQUENCE [LARGE SCALE GENOMIC DNA]</scope>
</reference>
<accession>A0A4C2A9V0</accession>
<name>A0A4C2A9V0_EUMVA</name>
<evidence type="ECO:0000256" key="1">
    <source>
        <dbReference type="SAM" id="MobiDB-lite"/>
    </source>
</evidence>
<dbReference type="EMBL" id="BGZK01002847">
    <property type="protein sequence ID" value="GBP96890.1"/>
    <property type="molecule type" value="Genomic_DNA"/>
</dbReference>
<dbReference type="Proteomes" id="UP000299102">
    <property type="component" value="Unassembled WGS sequence"/>
</dbReference>
<sequence length="215" mass="23657">MPIGLYLDRVRYVCSKLGTDKIILGATTWSVWWAANAMMRAVSISATSSILRVAHLERGQYAHVEEGTIRPRPLVHESTIRQRPDEFAAAMDAALNERTLTTEMVKSVGSCDQRREGLKRCAHKEGASEMRPRQAGSTWSGSMQARRSGRVSDLAETFSLMTVSILTIRIIRKSEGEPTGVVNHPKLLGICPGGPTFTGAEIRFALKHSTPKGPR</sequence>
<dbReference type="OrthoDB" id="411871at2759"/>
<feature type="compositionally biased region" description="Basic and acidic residues" evidence="1">
    <location>
        <begin position="122"/>
        <end position="132"/>
    </location>
</feature>